<dbReference type="Proteomes" id="UP000177169">
    <property type="component" value="Unassembled WGS sequence"/>
</dbReference>
<comment type="caution">
    <text evidence="4">The sequence shown here is derived from an EMBL/GenBank/DDBJ whole genome shotgun (WGS) entry which is preliminary data.</text>
</comment>
<dbReference type="Pfam" id="PF00202">
    <property type="entry name" value="Aminotran_3"/>
    <property type="match status" value="1"/>
</dbReference>
<evidence type="ECO:0000256" key="2">
    <source>
        <dbReference type="ARBA" id="ARBA00022898"/>
    </source>
</evidence>
<dbReference type="EMBL" id="MGGR01000013">
    <property type="protein sequence ID" value="OGM33856.1"/>
    <property type="molecule type" value="Genomic_DNA"/>
</dbReference>
<evidence type="ECO:0000256" key="3">
    <source>
        <dbReference type="RuleBase" id="RU003560"/>
    </source>
</evidence>
<dbReference type="Gene3D" id="3.90.1150.10">
    <property type="entry name" value="Aspartate Aminotransferase, domain 1"/>
    <property type="match status" value="1"/>
</dbReference>
<dbReference type="InterPro" id="IPR015421">
    <property type="entry name" value="PyrdxlP-dep_Trfase_major"/>
</dbReference>
<dbReference type="GO" id="GO:0008483">
    <property type="term" value="F:transaminase activity"/>
    <property type="evidence" value="ECO:0007669"/>
    <property type="project" value="InterPro"/>
</dbReference>
<dbReference type="InterPro" id="IPR015422">
    <property type="entry name" value="PyrdxlP-dep_Trfase_small"/>
</dbReference>
<accession>A0A1F7Z2I1</accession>
<dbReference type="AlphaFoldDB" id="A0A1F7Z2I1"/>
<evidence type="ECO:0000313" key="5">
    <source>
        <dbReference type="Proteomes" id="UP000177169"/>
    </source>
</evidence>
<reference evidence="4 5" key="1">
    <citation type="journal article" date="2016" name="Nat. Commun.">
        <title>Thousands of microbial genomes shed light on interconnected biogeochemical processes in an aquifer system.</title>
        <authorList>
            <person name="Anantharaman K."/>
            <person name="Brown C.T."/>
            <person name="Hug L.A."/>
            <person name="Sharon I."/>
            <person name="Castelle C.J."/>
            <person name="Probst A.J."/>
            <person name="Thomas B.C."/>
            <person name="Singh A."/>
            <person name="Wilkins M.J."/>
            <person name="Karaoz U."/>
            <person name="Brodie E.L."/>
            <person name="Williams K.H."/>
            <person name="Hubbard S.S."/>
            <person name="Banfield J.F."/>
        </authorList>
    </citation>
    <scope>NUCLEOTIDE SEQUENCE [LARGE SCALE GENOMIC DNA]</scope>
</reference>
<dbReference type="PANTHER" id="PTHR43094">
    <property type="entry name" value="AMINOTRANSFERASE"/>
    <property type="match status" value="1"/>
</dbReference>
<keyword evidence="2 3" id="KW-0663">Pyridoxal phosphate</keyword>
<dbReference type="SUPFAM" id="SSF53383">
    <property type="entry name" value="PLP-dependent transferases"/>
    <property type="match status" value="1"/>
</dbReference>
<proteinExistence type="inferred from homology"/>
<sequence length="416" mass="46891">MIKHRIIYNDASDWLFDIVKASGVYIWAKKGEKLLDFTSGWNVTNLGWNNNEIAEAMIKQINDNVYAPMETAENIQLQLAELLTDNLPKELDAVGRTTGGMEANEEAIKTARAYTKRSKILGFRHAYHGQSLTMMSIILDDNEMRAVGSRFGEMLKMEFPATYKSNMKEDNLLKYFESNLEEILNKEDVAALITEAGIITGWGSTYVAPKGYLKLVRNLTRKYNTLLILDEVGTGFSRCGELFGMNIEDVVPDIATFAKGFSNGASAIGAMVTTNKIADKTWPYTNLQSTFGWNLVGCAAAKKNLEIHLRDNIWQKSKSDGEYVRDVLISEIMKLEYIGDVRGFGMEIGISFVKNKETKEADIDLARKVMYECRKRGLYILYGDDGNIQLMPPLIIKRQDLDYGLNILIDTVKTLN</sequence>
<dbReference type="InterPro" id="IPR015424">
    <property type="entry name" value="PyrdxlP-dep_Trfase"/>
</dbReference>
<dbReference type="PANTHER" id="PTHR43094:SF1">
    <property type="entry name" value="AMINOTRANSFERASE CLASS-III"/>
    <property type="match status" value="1"/>
</dbReference>
<organism evidence="4 5">
    <name type="scientific">Candidatus Woesebacteria bacterium RIFCSPHIGHO2_02_FULL_39_13</name>
    <dbReference type="NCBI Taxonomy" id="1802505"/>
    <lineage>
        <taxon>Bacteria</taxon>
        <taxon>Candidatus Woeseibacteriota</taxon>
    </lineage>
</organism>
<dbReference type="PROSITE" id="PS00600">
    <property type="entry name" value="AA_TRANSFER_CLASS_3"/>
    <property type="match status" value="1"/>
</dbReference>
<evidence type="ECO:0000256" key="1">
    <source>
        <dbReference type="ARBA" id="ARBA00008954"/>
    </source>
</evidence>
<evidence type="ECO:0000313" key="4">
    <source>
        <dbReference type="EMBL" id="OGM33856.1"/>
    </source>
</evidence>
<protein>
    <recommendedName>
        <fullName evidence="6">Aminotransferase class III</fullName>
    </recommendedName>
</protein>
<dbReference type="Gene3D" id="3.40.640.10">
    <property type="entry name" value="Type I PLP-dependent aspartate aminotransferase-like (Major domain)"/>
    <property type="match status" value="1"/>
</dbReference>
<gene>
    <name evidence="4" type="ORF">A3D01_02705</name>
</gene>
<evidence type="ECO:0008006" key="6">
    <source>
        <dbReference type="Google" id="ProtNLM"/>
    </source>
</evidence>
<dbReference type="STRING" id="1802505.A3D01_02705"/>
<dbReference type="PIRSF" id="PIRSF000521">
    <property type="entry name" value="Transaminase_4ab_Lys_Orn"/>
    <property type="match status" value="1"/>
</dbReference>
<dbReference type="GO" id="GO:0030170">
    <property type="term" value="F:pyridoxal phosphate binding"/>
    <property type="evidence" value="ECO:0007669"/>
    <property type="project" value="InterPro"/>
</dbReference>
<dbReference type="InterPro" id="IPR049704">
    <property type="entry name" value="Aminotrans_3_PPA_site"/>
</dbReference>
<comment type="similarity">
    <text evidence="1 3">Belongs to the class-III pyridoxal-phosphate-dependent aminotransferase family.</text>
</comment>
<dbReference type="InterPro" id="IPR005814">
    <property type="entry name" value="Aminotrans_3"/>
</dbReference>
<name>A0A1F7Z2I1_9BACT</name>
<dbReference type="CDD" id="cd00610">
    <property type="entry name" value="OAT_like"/>
    <property type="match status" value="1"/>
</dbReference>